<protein>
    <recommendedName>
        <fullName evidence="7">Tetratricopeptide repeat protein</fullName>
    </recommendedName>
</protein>
<evidence type="ECO:0000313" key="6">
    <source>
        <dbReference type="Proteomes" id="UP000462449"/>
    </source>
</evidence>
<evidence type="ECO:0000256" key="1">
    <source>
        <dbReference type="SAM" id="MobiDB-lite"/>
    </source>
</evidence>
<feature type="region of interest" description="Disordered" evidence="1">
    <location>
        <begin position="256"/>
        <end position="275"/>
    </location>
</feature>
<dbReference type="Proteomes" id="UP000285951">
    <property type="component" value="Unassembled WGS sequence"/>
</dbReference>
<dbReference type="InterPro" id="IPR011990">
    <property type="entry name" value="TPR-like_helical_dom_sf"/>
</dbReference>
<dbReference type="Proteomes" id="UP000462449">
    <property type="component" value="Unassembled WGS sequence"/>
</dbReference>
<reference evidence="4 5" key="1">
    <citation type="submission" date="2019-11" db="EMBL/GenBank/DDBJ databases">
        <title>Draft genome sequence of Labilibaculum sp. strain SYP isolated from Black Sea.</title>
        <authorList>
            <person name="Yadav S."/>
            <person name="Villanueva L."/>
        </authorList>
    </citation>
    <scope>NUCLEOTIDE SEQUENCE [LARGE SCALE GENOMIC DNA]</scope>
    <source>
        <strain evidence="4 5">44</strain>
    </source>
</reference>
<gene>
    <name evidence="4" type="ORF">DWB62_019555</name>
    <name evidence="3" type="ORF">GNY23_19555</name>
</gene>
<dbReference type="EMBL" id="QTZN02000073">
    <property type="protein sequence ID" value="MVB09215.1"/>
    <property type="molecule type" value="Genomic_DNA"/>
</dbReference>
<evidence type="ECO:0000256" key="2">
    <source>
        <dbReference type="SAM" id="SignalP"/>
    </source>
</evidence>
<evidence type="ECO:0008006" key="7">
    <source>
        <dbReference type="Google" id="ProtNLM"/>
    </source>
</evidence>
<keyword evidence="2" id="KW-0732">Signal</keyword>
<dbReference type="SUPFAM" id="SSF56935">
    <property type="entry name" value="Porins"/>
    <property type="match status" value="1"/>
</dbReference>
<evidence type="ECO:0000313" key="4">
    <source>
        <dbReference type="EMBL" id="MVB09215.1"/>
    </source>
</evidence>
<feature type="chain" id="PRO_5029701612" description="Tetratricopeptide repeat protein" evidence="2">
    <location>
        <begin position="21"/>
        <end position="459"/>
    </location>
</feature>
<comment type="caution">
    <text evidence="3">The sequence shown here is derived from an EMBL/GenBank/DDBJ whole genome shotgun (WGS) entry which is preliminary data.</text>
</comment>
<dbReference type="AlphaFoldDB" id="A0A7M4DBI1"/>
<dbReference type="SUPFAM" id="SSF48452">
    <property type="entry name" value="TPR-like"/>
    <property type="match status" value="1"/>
</dbReference>
<evidence type="ECO:0000313" key="3">
    <source>
        <dbReference type="EMBL" id="MUP40010.1"/>
    </source>
</evidence>
<dbReference type="RefSeq" id="WP_156197353.1">
    <property type="nucleotide sequence ID" value="NZ_QTZN02000073.1"/>
</dbReference>
<dbReference type="EMBL" id="WOTW01000073">
    <property type="protein sequence ID" value="MUP40010.1"/>
    <property type="molecule type" value="Genomic_DNA"/>
</dbReference>
<keyword evidence="5" id="KW-1185">Reference proteome</keyword>
<reference evidence="3 6" key="2">
    <citation type="submission" date="2019-12" db="EMBL/GenBank/DDBJ databases">
        <title>Draft genome sequence of Labilibaculum sp. strain 44 isolated from deep waters of Black Sea.</title>
        <authorList>
            <person name="Yadav S."/>
            <person name="Villanueva L."/>
        </authorList>
    </citation>
    <scope>NUCLEOTIDE SEQUENCE [LARGE SCALE GENOMIC DNA]</scope>
    <source>
        <strain evidence="3 6">44</strain>
    </source>
</reference>
<sequence length="459" mass="52843">MWKHASILILAIFLGLSANSQKKLSVAQVDKESFALFQKGQWKQLITEGEKANKQGIDFYYLQYRIAIAYYELKKYRKSAGLFHQLYLQNGEDAIIKEYLYFSYLLGGQEKDAIRLQNKLAQSTSEKYNIGKTKIISAIYSEIKHEILDDYAIVSDQLQEQTVRKDFLHYSIGLNHQLGDRVSLFQAFSHVDVKNSIVSETYFFDEDLTQNQYYLKSSVQLNWGSQLILAGHWLTTKIDGNPLSVQNEVAAIEPQVKAGNGNGPGGSGNQSDPVITDEGTELYPYSFKQNSFIAYLGLQQKISNLQLELGVLYSSMNNETRWQQEIELRYYPLGNTNLYLTGSFTNQMEKEQTSTWHNRKYWKTGTGFRIAKNTWASAGYTFGDLYKQIENQGYSVFNGVNLVKNRKELSIYQYLFKGKLNLFLIWQNQKEKNNYTINDELNSQNINVQSIIGGIKWNF</sequence>
<organism evidence="3 6">
    <name type="scientific">Labilibaculum euxinus</name>
    <dbReference type="NCBI Taxonomy" id="2686357"/>
    <lineage>
        <taxon>Bacteria</taxon>
        <taxon>Pseudomonadati</taxon>
        <taxon>Bacteroidota</taxon>
        <taxon>Bacteroidia</taxon>
        <taxon>Marinilabiliales</taxon>
        <taxon>Marinifilaceae</taxon>
        <taxon>Labilibaculum</taxon>
    </lineage>
</organism>
<feature type="signal peptide" evidence="2">
    <location>
        <begin position="1"/>
        <end position="20"/>
    </location>
</feature>
<name>A0A7M4DBI1_9BACT</name>
<proteinExistence type="predicted"/>
<accession>A0A7M4DBI1</accession>
<dbReference type="OrthoDB" id="819143at2"/>
<evidence type="ECO:0000313" key="5">
    <source>
        <dbReference type="Proteomes" id="UP000285951"/>
    </source>
</evidence>